<reference evidence="2 3" key="1">
    <citation type="journal article" date="2014" name="PLoS Genet.">
        <title>Phylogenetically driven sequencing of extremely halophilic archaea reveals strategies for static and dynamic osmo-response.</title>
        <authorList>
            <person name="Becker E.A."/>
            <person name="Seitzer P.M."/>
            <person name="Tritt A."/>
            <person name="Larsen D."/>
            <person name="Krusor M."/>
            <person name="Yao A.I."/>
            <person name="Wu D."/>
            <person name="Madern D."/>
            <person name="Eisen J.A."/>
            <person name="Darling A.E."/>
            <person name="Facciotti M.T."/>
        </authorList>
    </citation>
    <scope>NUCLEOTIDE SEQUENCE [LARGE SCALE GENOMIC DNA]</scope>
    <source>
        <strain evidence="2 3">JCM 12255</strain>
    </source>
</reference>
<dbReference type="GO" id="GO:0016301">
    <property type="term" value="F:kinase activity"/>
    <property type="evidence" value="ECO:0007669"/>
    <property type="project" value="UniProtKB-KW"/>
</dbReference>
<dbReference type="AlphaFoldDB" id="L9X7Q8"/>
<comment type="caution">
    <text evidence="2">The sequence shown here is derived from an EMBL/GenBank/DDBJ whole genome shotgun (WGS) entry which is preliminary data.</text>
</comment>
<gene>
    <name evidence="2" type="ORF">C493_08221</name>
</gene>
<keyword evidence="2" id="KW-0808">Transferase</keyword>
<accession>L9X7Q8</accession>
<dbReference type="SUPFAM" id="SSF55874">
    <property type="entry name" value="ATPase domain of HSP90 chaperone/DNA topoisomerase II/histidine kinase"/>
    <property type="match status" value="1"/>
</dbReference>
<protein>
    <submittedName>
        <fullName evidence="2">Integral membrane sensor signal transduction histidine kinase</fullName>
    </submittedName>
</protein>
<evidence type="ECO:0000313" key="3">
    <source>
        <dbReference type="Proteomes" id="UP000011602"/>
    </source>
</evidence>
<name>L9X7Q8_9EURY</name>
<dbReference type="Proteomes" id="UP000011602">
    <property type="component" value="Unassembled WGS sequence"/>
</dbReference>
<sequence length="86" mass="9503">MVDQRSISVRKRSRDRRSRFAARGRRCGVHRAWHRRIVERHGVRASEASSCSADSLSESAGGEISVDSEAEAGTMFSVTLPAVEDD</sequence>
<dbReference type="InterPro" id="IPR036890">
    <property type="entry name" value="HATPase_C_sf"/>
</dbReference>
<feature type="region of interest" description="Disordered" evidence="1">
    <location>
        <begin position="44"/>
        <end position="68"/>
    </location>
</feature>
<feature type="compositionally biased region" description="Low complexity" evidence="1">
    <location>
        <begin position="45"/>
        <end position="60"/>
    </location>
</feature>
<evidence type="ECO:0000313" key="2">
    <source>
        <dbReference type="EMBL" id="ELY57456.1"/>
    </source>
</evidence>
<evidence type="ECO:0000256" key="1">
    <source>
        <dbReference type="SAM" id="MobiDB-lite"/>
    </source>
</evidence>
<keyword evidence="3" id="KW-1185">Reference proteome</keyword>
<keyword evidence="2" id="KW-0418">Kinase</keyword>
<organism evidence="2 3">
    <name type="scientific">Natronolimnohabitans innermongolicus JCM 12255</name>
    <dbReference type="NCBI Taxonomy" id="1227499"/>
    <lineage>
        <taxon>Archaea</taxon>
        <taxon>Methanobacteriati</taxon>
        <taxon>Methanobacteriota</taxon>
        <taxon>Stenosarchaea group</taxon>
        <taxon>Halobacteria</taxon>
        <taxon>Halobacteriales</taxon>
        <taxon>Natrialbaceae</taxon>
        <taxon>Natronolimnohabitans</taxon>
    </lineage>
</organism>
<dbReference type="EMBL" id="AOHZ01000041">
    <property type="protein sequence ID" value="ELY57456.1"/>
    <property type="molecule type" value="Genomic_DNA"/>
</dbReference>
<proteinExistence type="predicted"/>